<dbReference type="EMBL" id="LT670844">
    <property type="protein sequence ID" value="SHJ67578.1"/>
    <property type="molecule type" value="Genomic_DNA"/>
</dbReference>
<accession>A0A1M6L8K5</accession>
<evidence type="ECO:0000313" key="3">
    <source>
        <dbReference type="EMBL" id="SHJ67578.1"/>
    </source>
</evidence>
<feature type="transmembrane region" description="Helical" evidence="2">
    <location>
        <begin position="6"/>
        <end position="28"/>
    </location>
</feature>
<feature type="region of interest" description="Disordered" evidence="1">
    <location>
        <begin position="192"/>
        <end position="211"/>
    </location>
</feature>
<protein>
    <submittedName>
        <fullName evidence="3">Inner membrane protein</fullName>
    </submittedName>
</protein>
<dbReference type="AlphaFoldDB" id="A0A1M6L8K5"/>
<dbReference type="OrthoDB" id="7510952at2"/>
<dbReference type="Pfam" id="PF10688">
    <property type="entry name" value="Imp-YgjV"/>
    <property type="match status" value="1"/>
</dbReference>
<feature type="transmembrane region" description="Helical" evidence="2">
    <location>
        <begin position="60"/>
        <end position="78"/>
    </location>
</feature>
<feature type="transmembrane region" description="Helical" evidence="2">
    <location>
        <begin position="145"/>
        <end position="167"/>
    </location>
</feature>
<organism evidence="3 4">
    <name type="scientific">Bradyrhizobium lablabi</name>
    <dbReference type="NCBI Taxonomy" id="722472"/>
    <lineage>
        <taxon>Bacteria</taxon>
        <taxon>Pseudomonadati</taxon>
        <taxon>Pseudomonadota</taxon>
        <taxon>Alphaproteobacteria</taxon>
        <taxon>Hyphomicrobiales</taxon>
        <taxon>Nitrobacteraceae</taxon>
        <taxon>Bradyrhizobium</taxon>
    </lineage>
</organism>
<evidence type="ECO:0000256" key="1">
    <source>
        <dbReference type="SAM" id="MobiDB-lite"/>
    </source>
</evidence>
<sequence length="211" mass="22931">MQRMLAVLAANPAADGAGLVAMVCFIAWPLFQARWMMLVAYIGNNLCFALHYALLGHWTAVAMNGLMSVQTVVAIMLVRQPRLRFAYYALMPVLALASVVTWQGVPSFLAAAATTLSTIGRMQTNDVILRALLLAATPFWAVHDLIVGSFPGLIADVLSMATGATMLMRHSRCADRSDPHPIAGSREPRHHAAIPAAHDHQGHTGRTRRLR</sequence>
<feature type="transmembrane region" description="Helical" evidence="2">
    <location>
        <begin position="85"/>
        <end position="105"/>
    </location>
</feature>
<keyword evidence="2" id="KW-0812">Transmembrane</keyword>
<evidence type="ECO:0000313" key="4">
    <source>
        <dbReference type="Proteomes" id="UP000189935"/>
    </source>
</evidence>
<gene>
    <name evidence="3" type="ORF">SAMN05444159_1205</name>
</gene>
<evidence type="ECO:0000256" key="2">
    <source>
        <dbReference type="SAM" id="Phobius"/>
    </source>
</evidence>
<keyword evidence="2" id="KW-0472">Membrane</keyword>
<dbReference type="Proteomes" id="UP000189935">
    <property type="component" value="Chromosome I"/>
</dbReference>
<dbReference type="RefSeq" id="WP_079537343.1">
    <property type="nucleotide sequence ID" value="NZ_LT670844.1"/>
</dbReference>
<reference evidence="3 4" key="1">
    <citation type="submission" date="2016-11" db="EMBL/GenBank/DDBJ databases">
        <authorList>
            <person name="Jaros S."/>
            <person name="Januszkiewicz K."/>
            <person name="Wedrychowicz H."/>
        </authorList>
    </citation>
    <scope>NUCLEOTIDE SEQUENCE [LARGE SCALE GENOMIC DNA]</scope>
    <source>
        <strain evidence="3 4">GAS499</strain>
    </source>
</reference>
<dbReference type="InterPro" id="IPR019629">
    <property type="entry name" value="Uncharacterised_HI1736/YgjV"/>
</dbReference>
<name>A0A1M6L8K5_9BRAD</name>
<proteinExistence type="predicted"/>
<keyword evidence="2" id="KW-1133">Transmembrane helix</keyword>